<dbReference type="FunFam" id="3.10.20.90:FF:000058">
    <property type="entry name" value="Octicosapeptide/phox/Bem1p domain kinase superfamily protein"/>
    <property type="match status" value="1"/>
</dbReference>
<dbReference type="InterPro" id="IPR053198">
    <property type="entry name" value="Gynoecium_Dev_Regulator"/>
</dbReference>
<dbReference type="EnsemblPlants" id="QL01p010825:mrna">
    <property type="protein sequence ID" value="QL01p010825:mrna"/>
    <property type="gene ID" value="QL01p010825"/>
</dbReference>
<dbReference type="SUPFAM" id="SSF54277">
    <property type="entry name" value="CAD &amp; PB1 domains"/>
    <property type="match status" value="1"/>
</dbReference>
<dbReference type="CDD" id="cd06410">
    <property type="entry name" value="PB1_UP2"/>
    <property type="match status" value="1"/>
</dbReference>
<evidence type="ECO:0000259" key="1">
    <source>
        <dbReference type="SMART" id="SM00666"/>
    </source>
</evidence>
<dbReference type="Proteomes" id="UP000594261">
    <property type="component" value="Chromosome 1"/>
</dbReference>
<organism evidence="2 3">
    <name type="scientific">Quercus lobata</name>
    <name type="common">Valley oak</name>
    <dbReference type="NCBI Taxonomy" id="97700"/>
    <lineage>
        <taxon>Eukaryota</taxon>
        <taxon>Viridiplantae</taxon>
        <taxon>Streptophyta</taxon>
        <taxon>Embryophyta</taxon>
        <taxon>Tracheophyta</taxon>
        <taxon>Spermatophyta</taxon>
        <taxon>Magnoliopsida</taxon>
        <taxon>eudicotyledons</taxon>
        <taxon>Gunneridae</taxon>
        <taxon>Pentapetalae</taxon>
        <taxon>rosids</taxon>
        <taxon>fabids</taxon>
        <taxon>Fagales</taxon>
        <taxon>Fagaceae</taxon>
        <taxon>Quercus</taxon>
    </lineage>
</organism>
<dbReference type="PANTHER" id="PTHR31066">
    <property type="entry name" value="OS05G0427100 PROTEIN-RELATED"/>
    <property type="match status" value="1"/>
</dbReference>
<reference evidence="2" key="2">
    <citation type="submission" date="2021-01" db="UniProtKB">
        <authorList>
            <consortium name="EnsemblPlants"/>
        </authorList>
    </citation>
    <scope>IDENTIFICATION</scope>
</reference>
<dbReference type="Gramene" id="QL01p010825:mrna">
    <property type="protein sequence ID" value="QL01p010825:mrna"/>
    <property type="gene ID" value="QL01p010825"/>
</dbReference>
<evidence type="ECO:0000313" key="2">
    <source>
        <dbReference type="EnsemblPlants" id="QL01p010825:mrna"/>
    </source>
</evidence>
<protein>
    <recommendedName>
        <fullName evidence="1">PB1 domain-containing protein</fullName>
    </recommendedName>
</protein>
<evidence type="ECO:0000313" key="3">
    <source>
        <dbReference type="Proteomes" id="UP000594261"/>
    </source>
</evidence>
<dbReference type="InParanoid" id="A0A7N2KLS6"/>
<dbReference type="Gene3D" id="3.10.20.90">
    <property type="entry name" value="Phosphatidylinositol 3-kinase Catalytic Subunit, Chain A, domain 1"/>
    <property type="match status" value="1"/>
</dbReference>
<reference evidence="2 3" key="1">
    <citation type="journal article" date="2016" name="G3 (Bethesda)">
        <title>First Draft Assembly and Annotation of the Genome of a California Endemic Oak Quercus lobata Nee (Fagaceae).</title>
        <authorList>
            <person name="Sork V.L."/>
            <person name="Fitz-Gibbon S.T."/>
            <person name="Puiu D."/>
            <person name="Crepeau M."/>
            <person name="Gugger P.F."/>
            <person name="Sherman R."/>
            <person name="Stevens K."/>
            <person name="Langley C.H."/>
            <person name="Pellegrini M."/>
            <person name="Salzberg S.L."/>
        </authorList>
    </citation>
    <scope>NUCLEOTIDE SEQUENCE [LARGE SCALE GENOMIC DNA]</scope>
    <source>
        <strain evidence="2 3">cv. SW786</strain>
    </source>
</reference>
<feature type="domain" description="PB1" evidence="1">
    <location>
        <begin position="12"/>
        <end position="101"/>
    </location>
</feature>
<name>A0A7N2KLS6_QUELO</name>
<dbReference type="Pfam" id="PF00564">
    <property type="entry name" value="PB1"/>
    <property type="match status" value="1"/>
</dbReference>
<dbReference type="InterPro" id="IPR000270">
    <property type="entry name" value="PB1_dom"/>
</dbReference>
<dbReference type="PANTHER" id="PTHR31066:SF85">
    <property type="entry name" value="OS02G0809100 PROTEIN"/>
    <property type="match status" value="1"/>
</dbReference>
<dbReference type="EMBL" id="LRBV02000001">
    <property type="status" value="NOT_ANNOTATED_CDS"/>
    <property type="molecule type" value="Genomic_DNA"/>
</dbReference>
<proteinExistence type="predicted"/>
<sequence>MCSYNGKIQPRPHDNQLAYVGGETKILAVDRSIKFNAIKSKLSSICNDADLCFKYQLPGEDLDALISVANDEDLEHMMLEYDRLLRGSAKPTRLKLFLFTVNSAQRSAAQESFLNDGDFSVDSGQPGVLETNPDWLNASSCSLSIGATEAEDFQDIFEILPDLQLHSTIASSCSIEREILDEGRSSRGKRKADDLTYGGSRSERRRDWIKGKIRDLQELVPNCNKVTTHNYFSLLNDD</sequence>
<keyword evidence="3" id="KW-1185">Reference proteome</keyword>
<dbReference type="AlphaFoldDB" id="A0A7N2KLS6"/>
<dbReference type="SMART" id="SM00666">
    <property type="entry name" value="PB1"/>
    <property type="match status" value="1"/>
</dbReference>
<accession>A0A7N2KLS6</accession>